<keyword evidence="2" id="KW-1185">Reference proteome</keyword>
<dbReference type="EMBL" id="JBHSDU010000014">
    <property type="protein sequence ID" value="MFC4312963.1"/>
    <property type="molecule type" value="Genomic_DNA"/>
</dbReference>
<accession>A0ABV8T1C5</accession>
<organism evidence="1 2">
    <name type="scientific">Steroidobacter flavus</name>
    <dbReference type="NCBI Taxonomy" id="1842136"/>
    <lineage>
        <taxon>Bacteria</taxon>
        <taxon>Pseudomonadati</taxon>
        <taxon>Pseudomonadota</taxon>
        <taxon>Gammaproteobacteria</taxon>
        <taxon>Steroidobacterales</taxon>
        <taxon>Steroidobacteraceae</taxon>
        <taxon>Steroidobacter</taxon>
    </lineage>
</organism>
<gene>
    <name evidence="1" type="ORF">ACFPN2_28020</name>
</gene>
<sequence length="215" mass="23953">MAGIAGLSVPQVHGRIERFRQKYVDDWNEWLNVGDPDRPQLFRSILNRWKACRGNTIRHCRVHRHVHDYPYVEDLILEASRHLEMLSGFNVSKQISFTAATGESLSRLWGIFRRLPYSGSANGGFAAVVGISKAVMLLSDGRVGPAFDSEVRKHLSIRKIENAEEWFAALQSVSVDIRAFEEANGCSFVEAIPAKFSALHAGRVYDMALGPGAQG</sequence>
<reference evidence="2" key="1">
    <citation type="journal article" date="2019" name="Int. J. Syst. Evol. Microbiol.">
        <title>The Global Catalogue of Microorganisms (GCM) 10K type strain sequencing project: providing services to taxonomists for standard genome sequencing and annotation.</title>
        <authorList>
            <consortium name="The Broad Institute Genomics Platform"/>
            <consortium name="The Broad Institute Genome Sequencing Center for Infectious Disease"/>
            <person name="Wu L."/>
            <person name="Ma J."/>
        </authorList>
    </citation>
    <scope>NUCLEOTIDE SEQUENCE [LARGE SCALE GENOMIC DNA]</scope>
    <source>
        <strain evidence="2">CGMCC 1.10759</strain>
    </source>
</reference>
<dbReference type="RefSeq" id="WP_380602805.1">
    <property type="nucleotide sequence ID" value="NZ_JBHSDU010000014.1"/>
</dbReference>
<name>A0ABV8T1C5_9GAMM</name>
<dbReference type="Proteomes" id="UP001595904">
    <property type="component" value="Unassembled WGS sequence"/>
</dbReference>
<proteinExistence type="predicted"/>
<comment type="caution">
    <text evidence="1">The sequence shown here is derived from an EMBL/GenBank/DDBJ whole genome shotgun (WGS) entry which is preliminary data.</text>
</comment>
<protein>
    <submittedName>
        <fullName evidence="1">Uncharacterized protein</fullName>
    </submittedName>
</protein>
<evidence type="ECO:0000313" key="1">
    <source>
        <dbReference type="EMBL" id="MFC4312963.1"/>
    </source>
</evidence>
<evidence type="ECO:0000313" key="2">
    <source>
        <dbReference type="Proteomes" id="UP001595904"/>
    </source>
</evidence>